<dbReference type="InterPro" id="IPR058792">
    <property type="entry name" value="Beta-barrel_RND_2"/>
</dbReference>
<dbReference type="Proteomes" id="UP000292781">
    <property type="component" value="Unassembled WGS sequence"/>
</dbReference>
<evidence type="ECO:0000256" key="1">
    <source>
        <dbReference type="ARBA" id="ARBA00009477"/>
    </source>
</evidence>
<reference evidence="3 4" key="1">
    <citation type="submission" date="2019-02" db="EMBL/GenBank/DDBJ databases">
        <title>Siculibacillus lacustris gen. nov., sp. nov., a new rosette-forming bacterium isolated from a freshwater crater lake (Lake St. Ana, Romania).</title>
        <authorList>
            <person name="Felfoldi T."/>
            <person name="Marton Z."/>
            <person name="Szabo A."/>
            <person name="Mentes A."/>
            <person name="Boka K."/>
            <person name="Marialigeti K."/>
            <person name="Mathe I."/>
            <person name="Koncz M."/>
            <person name="Schumann P."/>
            <person name="Toth E."/>
        </authorList>
    </citation>
    <scope>NUCLEOTIDE SEQUENCE [LARGE SCALE GENOMIC DNA]</scope>
    <source>
        <strain evidence="3 4">SA-279</strain>
    </source>
</reference>
<dbReference type="RefSeq" id="WP_131310269.1">
    <property type="nucleotide sequence ID" value="NZ_SJFN01000021.1"/>
</dbReference>
<dbReference type="InterPro" id="IPR006143">
    <property type="entry name" value="RND_pump_MFP"/>
</dbReference>
<keyword evidence="4" id="KW-1185">Reference proteome</keyword>
<comment type="similarity">
    <text evidence="1">Belongs to the membrane fusion protein (MFP) (TC 8.A.1) family.</text>
</comment>
<name>A0A4Q9VLC9_9HYPH</name>
<evidence type="ECO:0000313" key="3">
    <source>
        <dbReference type="EMBL" id="TBW36273.1"/>
    </source>
</evidence>
<protein>
    <submittedName>
        <fullName evidence="3">Efflux RND transporter periplasmic adaptor subunit</fullName>
    </submittedName>
</protein>
<feature type="domain" description="CusB-like beta-barrel" evidence="2">
    <location>
        <begin position="209"/>
        <end position="279"/>
    </location>
</feature>
<dbReference type="GO" id="GO:0015562">
    <property type="term" value="F:efflux transmembrane transporter activity"/>
    <property type="evidence" value="ECO:0007669"/>
    <property type="project" value="TreeGrafter"/>
</dbReference>
<dbReference type="NCBIfam" id="TIGR01730">
    <property type="entry name" value="RND_mfp"/>
    <property type="match status" value="1"/>
</dbReference>
<dbReference type="SUPFAM" id="SSF111369">
    <property type="entry name" value="HlyD-like secretion proteins"/>
    <property type="match status" value="1"/>
</dbReference>
<evidence type="ECO:0000259" key="2">
    <source>
        <dbReference type="Pfam" id="PF25954"/>
    </source>
</evidence>
<gene>
    <name evidence="3" type="ORF">EYW49_14300</name>
</gene>
<evidence type="ECO:0000313" key="4">
    <source>
        <dbReference type="Proteomes" id="UP000292781"/>
    </source>
</evidence>
<sequence>MIGLKANRAVAVVLIAAVGVWIGLGEFGRSASKPTPVRGGEATVAASRKVGITVVHTEAYRRALVVSGRTEANKAVAISARGPGIVEDLPVEKGTKVAAGTVIARLADEGRASALKQAEAFLAQRKIEYEAASRLTETGSNPRLNLTASRVAVDSAAAMLDMARVEVDKKTLVTPIAGVVDQIPIERGQAVGEGRLIATVLALDPILVVGEVSERSVGRAAVGRPAEVRLVTGETIKGRISYVSRSAAERTRTYRVEVEAINTGDRIAGGLTAEITLPSEPVPAVRLPRSVLTLSDEGVIGVRFVDAEGKVGFRAVEILDDTAEGLWLAGIADATRVIVAGQEFVKVGTPVVAEVVR</sequence>
<dbReference type="PANTHER" id="PTHR30469">
    <property type="entry name" value="MULTIDRUG RESISTANCE PROTEIN MDTA"/>
    <property type="match status" value="1"/>
</dbReference>
<dbReference type="PANTHER" id="PTHR30469:SF29">
    <property type="entry name" value="BLR2860 PROTEIN"/>
    <property type="match status" value="1"/>
</dbReference>
<dbReference type="AlphaFoldDB" id="A0A4Q9VLC9"/>
<organism evidence="3 4">
    <name type="scientific">Siculibacillus lacustris</name>
    <dbReference type="NCBI Taxonomy" id="1549641"/>
    <lineage>
        <taxon>Bacteria</taxon>
        <taxon>Pseudomonadati</taxon>
        <taxon>Pseudomonadota</taxon>
        <taxon>Alphaproteobacteria</taxon>
        <taxon>Hyphomicrobiales</taxon>
        <taxon>Ancalomicrobiaceae</taxon>
        <taxon>Siculibacillus</taxon>
    </lineage>
</organism>
<accession>A0A4Q9VLC9</accession>
<dbReference type="Gene3D" id="2.40.50.100">
    <property type="match status" value="1"/>
</dbReference>
<dbReference type="GO" id="GO:1990281">
    <property type="term" value="C:efflux pump complex"/>
    <property type="evidence" value="ECO:0007669"/>
    <property type="project" value="TreeGrafter"/>
</dbReference>
<dbReference type="Gene3D" id="2.40.30.170">
    <property type="match status" value="1"/>
</dbReference>
<dbReference type="Pfam" id="PF25954">
    <property type="entry name" value="Beta-barrel_RND_2"/>
    <property type="match status" value="1"/>
</dbReference>
<proteinExistence type="inferred from homology"/>
<dbReference type="EMBL" id="SJFN01000021">
    <property type="protein sequence ID" value="TBW36273.1"/>
    <property type="molecule type" value="Genomic_DNA"/>
</dbReference>
<comment type="caution">
    <text evidence="3">The sequence shown here is derived from an EMBL/GenBank/DDBJ whole genome shotgun (WGS) entry which is preliminary data.</text>
</comment>
<dbReference type="OrthoDB" id="9806939at2"/>